<dbReference type="GO" id="GO:0005743">
    <property type="term" value="C:mitochondrial inner membrane"/>
    <property type="evidence" value="ECO:0007669"/>
    <property type="project" value="UniProtKB-SubCell"/>
</dbReference>
<evidence type="ECO:0000256" key="6">
    <source>
        <dbReference type="ARBA" id="ARBA00022989"/>
    </source>
</evidence>
<evidence type="ECO:0000256" key="9">
    <source>
        <dbReference type="SAM" id="Coils"/>
    </source>
</evidence>
<evidence type="ECO:0000256" key="5">
    <source>
        <dbReference type="ARBA" id="ARBA00022792"/>
    </source>
</evidence>
<organism evidence="11 12">
    <name type="scientific">Ascodesmis nigricans</name>
    <dbReference type="NCBI Taxonomy" id="341454"/>
    <lineage>
        <taxon>Eukaryota</taxon>
        <taxon>Fungi</taxon>
        <taxon>Dikarya</taxon>
        <taxon>Ascomycota</taxon>
        <taxon>Pezizomycotina</taxon>
        <taxon>Pezizomycetes</taxon>
        <taxon>Pezizales</taxon>
        <taxon>Ascodesmidaceae</taxon>
        <taxon>Ascodesmis</taxon>
    </lineage>
</organism>
<evidence type="ECO:0000256" key="10">
    <source>
        <dbReference type="SAM" id="Phobius"/>
    </source>
</evidence>
<dbReference type="InParanoid" id="A0A4S2MUE8"/>
<evidence type="ECO:0000256" key="8">
    <source>
        <dbReference type="ARBA" id="ARBA00023136"/>
    </source>
</evidence>
<accession>A0A4S2MUE8</accession>
<keyword evidence="7" id="KW-0496">Mitochondrion</keyword>
<gene>
    <name evidence="11" type="ORF">EX30DRAFT_341759</name>
</gene>
<dbReference type="OrthoDB" id="14603at2759"/>
<name>A0A4S2MUE8_9PEZI</name>
<feature type="coiled-coil region" evidence="9">
    <location>
        <begin position="72"/>
        <end position="114"/>
    </location>
</feature>
<keyword evidence="4 10" id="KW-0812">Transmembrane</keyword>
<evidence type="ECO:0000313" key="12">
    <source>
        <dbReference type="Proteomes" id="UP000298138"/>
    </source>
</evidence>
<evidence type="ECO:0000256" key="4">
    <source>
        <dbReference type="ARBA" id="ARBA00022692"/>
    </source>
</evidence>
<comment type="similarity">
    <text evidence="2">Belongs to the COX20 family.</text>
</comment>
<keyword evidence="5" id="KW-0999">Mitochondrion inner membrane</keyword>
<dbReference type="InterPro" id="IPR022533">
    <property type="entry name" value="Cox20"/>
</dbReference>
<reference evidence="11 12" key="1">
    <citation type="submission" date="2019-04" db="EMBL/GenBank/DDBJ databases">
        <title>Comparative genomics and transcriptomics to analyze fruiting body development in filamentous ascomycetes.</title>
        <authorList>
            <consortium name="DOE Joint Genome Institute"/>
            <person name="Lutkenhaus R."/>
            <person name="Traeger S."/>
            <person name="Breuer J."/>
            <person name="Kuo A."/>
            <person name="Lipzen A."/>
            <person name="Pangilinan J."/>
            <person name="Dilworth D."/>
            <person name="Sandor L."/>
            <person name="Poggeler S."/>
            <person name="Barry K."/>
            <person name="Grigoriev I.V."/>
            <person name="Nowrousian M."/>
        </authorList>
    </citation>
    <scope>NUCLEOTIDE SEQUENCE [LARGE SCALE GENOMIC DNA]</scope>
    <source>
        <strain evidence="11 12">CBS 389.68</strain>
    </source>
</reference>
<evidence type="ECO:0000313" key="11">
    <source>
        <dbReference type="EMBL" id="TGZ80192.1"/>
    </source>
</evidence>
<evidence type="ECO:0000256" key="7">
    <source>
        <dbReference type="ARBA" id="ARBA00023128"/>
    </source>
</evidence>
<protein>
    <recommendedName>
        <fullName evidence="3">Cytochrome c oxidase assembly protein COX20, mitochondrial</fullName>
    </recommendedName>
</protein>
<feature type="transmembrane region" description="Helical" evidence="10">
    <location>
        <begin position="42"/>
        <end position="61"/>
    </location>
</feature>
<dbReference type="GO" id="GO:0033617">
    <property type="term" value="P:mitochondrial respiratory chain complex IV assembly"/>
    <property type="evidence" value="ECO:0007669"/>
    <property type="project" value="InterPro"/>
</dbReference>
<dbReference type="EMBL" id="ML220126">
    <property type="protein sequence ID" value="TGZ80192.1"/>
    <property type="molecule type" value="Genomic_DNA"/>
</dbReference>
<keyword evidence="8 10" id="KW-0472">Membrane</keyword>
<evidence type="ECO:0000256" key="3">
    <source>
        <dbReference type="ARBA" id="ARBA00017689"/>
    </source>
</evidence>
<comment type="subcellular location">
    <subcellularLocation>
        <location evidence="1">Mitochondrion inner membrane</location>
    </subcellularLocation>
</comment>
<keyword evidence="12" id="KW-1185">Reference proteome</keyword>
<dbReference type="Pfam" id="PF12597">
    <property type="entry name" value="Cox20"/>
    <property type="match status" value="1"/>
</dbReference>
<keyword evidence="9" id="KW-0175">Coiled coil</keyword>
<sequence>MRWSIGRQEKIHAPGRAWVTEAIMARARTFADDSLIAALWKAYGWAIWSFVGVSLASREFCMRRRLLEKMYADRATEIIKKKAQEKEEKKKARKEEFLRKKQEEQERLMSEQAKWYKFW</sequence>
<dbReference type="Proteomes" id="UP000298138">
    <property type="component" value="Unassembled WGS sequence"/>
</dbReference>
<evidence type="ECO:0000256" key="1">
    <source>
        <dbReference type="ARBA" id="ARBA00004273"/>
    </source>
</evidence>
<keyword evidence="6 10" id="KW-1133">Transmembrane helix</keyword>
<proteinExistence type="inferred from homology"/>
<evidence type="ECO:0000256" key="2">
    <source>
        <dbReference type="ARBA" id="ARBA00009575"/>
    </source>
</evidence>
<dbReference type="AlphaFoldDB" id="A0A4S2MUE8"/>